<evidence type="ECO:0000256" key="13">
    <source>
        <dbReference type="ARBA" id="ARBA00023136"/>
    </source>
</evidence>
<gene>
    <name evidence="18" type="ORF">LAQU0_S18e01376g</name>
</gene>
<evidence type="ECO:0000256" key="12">
    <source>
        <dbReference type="ARBA" id="ARBA00023055"/>
    </source>
</evidence>
<comment type="cofactor">
    <cofactor evidence="1">
        <name>heme b</name>
        <dbReference type="ChEBI" id="CHEBI:60344"/>
    </cofactor>
</comment>
<name>A0A0P1KX76_9SACH</name>
<dbReference type="EMBL" id="LN890534">
    <property type="protein sequence ID" value="CUS24662.1"/>
    <property type="molecule type" value="Genomic_DNA"/>
</dbReference>
<protein>
    <recommendedName>
        <fullName evidence="4 16">Phosphatidylinositol transfer protein SFH5</fullName>
        <shortName evidence="16">PITP SFH5</shortName>
    </recommendedName>
</protein>
<dbReference type="GO" id="GO:0005789">
    <property type="term" value="C:endoplasmic reticulum membrane"/>
    <property type="evidence" value="ECO:0007669"/>
    <property type="project" value="UniProtKB-SubCell"/>
</dbReference>
<dbReference type="InterPro" id="IPR011074">
    <property type="entry name" value="CRAL/TRIO_N_dom"/>
</dbReference>
<dbReference type="InterPro" id="IPR036865">
    <property type="entry name" value="CRAL-TRIO_dom_sf"/>
</dbReference>
<dbReference type="InterPro" id="IPR001251">
    <property type="entry name" value="CRAL-TRIO_dom"/>
</dbReference>
<dbReference type="PANTHER" id="PTHR47669">
    <property type="entry name" value="PHOSPHATIDYLINOSITOL TRANSFER PROTEIN SFH5"/>
    <property type="match status" value="1"/>
</dbReference>
<dbReference type="GO" id="GO:0008526">
    <property type="term" value="F:phosphatidylinositol transfer activity"/>
    <property type="evidence" value="ECO:0007669"/>
    <property type="project" value="UniProtKB-UniRule"/>
</dbReference>
<dbReference type="GO" id="GO:0046872">
    <property type="term" value="F:metal ion binding"/>
    <property type="evidence" value="ECO:0007669"/>
    <property type="project" value="UniProtKB-KW"/>
</dbReference>
<keyword evidence="9 16" id="KW-0256">Endoplasmic reticulum</keyword>
<keyword evidence="7" id="KW-0349">Heme</keyword>
<evidence type="ECO:0000259" key="17">
    <source>
        <dbReference type="PROSITE" id="PS50191"/>
    </source>
</evidence>
<proteinExistence type="inferred from homology"/>
<evidence type="ECO:0000313" key="18">
    <source>
        <dbReference type="EMBL" id="CUS24662.1"/>
    </source>
</evidence>
<evidence type="ECO:0000256" key="6">
    <source>
        <dbReference type="ARBA" id="ARBA00022490"/>
    </source>
</evidence>
<dbReference type="PANTHER" id="PTHR47669:SF1">
    <property type="entry name" value="PHOSPHATIDYLINOSITOL TRANSFER PROTEIN SFH5"/>
    <property type="match status" value="1"/>
</dbReference>
<dbReference type="InterPro" id="IPR042938">
    <property type="entry name" value="Sfh5"/>
</dbReference>
<dbReference type="PROSITE" id="PS50191">
    <property type="entry name" value="CRAL_TRIO"/>
    <property type="match status" value="1"/>
</dbReference>
<organism evidence="18 19">
    <name type="scientific">Lachancea quebecensis</name>
    <dbReference type="NCBI Taxonomy" id="1654605"/>
    <lineage>
        <taxon>Eukaryota</taxon>
        <taxon>Fungi</taxon>
        <taxon>Dikarya</taxon>
        <taxon>Ascomycota</taxon>
        <taxon>Saccharomycotina</taxon>
        <taxon>Saccharomycetes</taxon>
        <taxon>Saccharomycetales</taxon>
        <taxon>Saccharomycetaceae</taxon>
        <taxon>Lachancea</taxon>
    </lineage>
</organism>
<dbReference type="Pfam" id="PF03765">
    <property type="entry name" value="CRAL_TRIO_N"/>
    <property type="match status" value="1"/>
</dbReference>
<dbReference type="GO" id="GO:0043001">
    <property type="term" value="P:Golgi to plasma membrane protein transport"/>
    <property type="evidence" value="ECO:0007669"/>
    <property type="project" value="TreeGrafter"/>
</dbReference>
<evidence type="ECO:0000256" key="4">
    <source>
        <dbReference type="ARBA" id="ARBA00018320"/>
    </source>
</evidence>
<dbReference type="SUPFAM" id="SSF52087">
    <property type="entry name" value="CRAL/TRIO domain"/>
    <property type="match status" value="1"/>
</dbReference>
<dbReference type="AlphaFoldDB" id="A0A0P1KX76"/>
<evidence type="ECO:0000256" key="9">
    <source>
        <dbReference type="ARBA" id="ARBA00022824"/>
    </source>
</evidence>
<evidence type="ECO:0000256" key="14">
    <source>
        <dbReference type="ARBA" id="ARBA00024146"/>
    </source>
</evidence>
<evidence type="ECO:0000256" key="10">
    <source>
        <dbReference type="ARBA" id="ARBA00022848"/>
    </source>
</evidence>
<keyword evidence="12 16" id="KW-0445">Lipid transport</keyword>
<comment type="catalytic activity">
    <reaction evidence="14">
        <text>a 1,2-diacyl-sn-glycero-3-phospho-(1D-myo-inositol)(in) = a 1,2-diacyl-sn-glycero-3-phospho-(1D-myo-inositol)(out)</text>
        <dbReference type="Rhea" id="RHEA:38691"/>
        <dbReference type="ChEBI" id="CHEBI:57880"/>
    </reaction>
    <physiologicalReaction direction="left-to-right" evidence="14">
        <dbReference type="Rhea" id="RHEA:38692"/>
    </physiologicalReaction>
</comment>
<dbReference type="Pfam" id="PF00650">
    <property type="entry name" value="CRAL_TRIO"/>
    <property type="match status" value="1"/>
</dbReference>
<dbReference type="CDD" id="cd00170">
    <property type="entry name" value="SEC14"/>
    <property type="match status" value="1"/>
</dbReference>
<reference evidence="19" key="1">
    <citation type="submission" date="2015-10" db="EMBL/GenBank/DDBJ databases">
        <authorList>
            <person name="Devillers H."/>
        </authorList>
    </citation>
    <scope>NUCLEOTIDE SEQUENCE [LARGE SCALE GENOMIC DNA]</scope>
</reference>
<evidence type="ECO:0000256" key="8">
    <source>
        <dbReference type="ARBA" id="ARBA00022723"/>
    </source>
</evidence>
<dbReference type="InterPro" id="IPR036273">
    <property type="entry name" value="CRAL/TRIO_N_dom_sf"/>
</dbReference>
<keyword evidence="11" id="KW-0408">Iron</keyword>
<evidence type="ECO:0000313" key="19">
    <source>
        <dbReference type="Proteomes" id="UP000236544"/>
    </source>
</evidence>
<comment type="function">
    <text evidence="15">Non-classical phosphatidylinositol (PtdIns) transfer protein (PITP), which exhibits PtdIns-binding/transfer activity in the absence of detectable PtdCho-binding/transfer activity. Regulates PtdIns(4,5)P2 homeostasis at the plasma membrane. Heme-binding protein that may play a role in organic oxidant-induced stress responses.</text>
</comment>
<evidence type="ECO:0000256" key="3">
    <source>
        <dbReference type="ARBA" id="ARBA00006667"/>
    </source>
</evidence>
<dbReference type="Gene3D" id="3.40.525.10">
    <property type="entry name" value="CRAL-TRIO lipid binding domain"/>
    <property type="match status" value="1"/>
</dbReference>
<keyword evidence="5 16" id="KW-0813">Transport</keyword>
<dbReference type="OrthoDB" id="75724at2759"/>
<keyword evidence="8" id="KW-0479">Metal-binding</keyword>
<keyword evidence="10 16" id="KW-0492">Microsome</keyword>
<evidence type="ECO:0000256" key="16">
    <source>
        <dbReference type="RuleBase" id="RU367059"/>
    </source>
</evidence>
<dbReference type="GO" id="GO:0005829">
    <property type="term" value="C:cytosol"/>
    <property type="evidence" value="ECO:0007669"/>
    <property type="project" value="TreeGrafter"/>
</dbReference>
<feature type="domain" description="CRAL-TRIO" evidence="17">
    <location>
        <begin position="92"/>
        <end position="258"/>
    </location>
</feature>
<evidence type="ECO:0000256" key="7">
    <source>
        <dbReference type="ARBA" id="ARBA00022617"/>
    </source>
</evidence>
<dbReference type="SMART" id="SM00516">
    <property type="entry name" value="SEC14"/>
    <property type="match status" value="1"/>
</dbReference>
<dbReference type="GO" id="GO:0005886">
    <property type="term" value="C:plasma membrane"/>
    <property type="evidence" value="ECO:0007669"/>
    <property type="project" value="TreeGrafter"/>
</dbReference>
<keyword evidence="6 16" id="KW-0963">Cytoplasm</keyword>
<dbReference type="GO" id="GO:0032541">
    <property type="term" value="C:cortical endoplasmic reticulum"/>
    <property type="evidence" value="ECO:0007669"/>
    <property type="project" value="TreeGrafter"/>
</dbReference>
<evidence type="ECO:0000256" key="5">
    <source>
        <dbReference type="ARBA" id="ARBA00022448"/>
    </source>
</evidence>
<comment type="subcellular location">
    <subcellularLocation>
        <location evidence="16">Cytoplasm</location>
    </subcellularLocation>
    <subcellularLocation>
        <location evidence="2 16">Endoplasmic reticulum membrane</location>
        <topology evidence="2 16">Peripheral membrane protein</topology>
    </subcellularLocation>
    <subcellularLocation>
        <location evidence="16">Microsome membrane</location>
        <topology evidence="16">Peripheral membrane protein</topology>
    </subcellularLocation>
</comment>
<dbReference type="GO" id="GO:0017157">
    <property type="term" value="P:regulation of exocytosis"/>
    <property type="evidence" value="ECO:0007669"/>
    <property type="project" value="TreeGrafter"/>
</dbReference>
<evidence type="ECO:0000256" key="11">
    <source>
        <dbReference type="ARBA" id="ARBA00023004"/>
    </source>
</evidence>
<evidence type="ECO:0000256" key="2">
    <source>
        <dbReference type="ARBA" id="ARBA00004406"/>
    </source>
</evidence>
<keyword evidence="19" id="KW-1185">Reference proteome</keyword>
<dbReference type="Proteomes" id="UP000236544">
    <property type="component" value="Unassembled WGS sequence"/>
</dbReference>
<comment type="similarity">
    <text evidence="3 16">Belongs to the SFH5 family.</text>
</comment>
<evidence type="ECO:0000256" key="1">
    <source>
        <dbReference type="ARBA" id="ARBA00001970"/>
    </source>
</evidence>
<dbReference type="SUPFAM" id="SSF46938">
    <property type="entry name" value="CRAL/TRIO N-terminal domain"/>
    <property type="match status" value="1"/>
</dbReference>
<evidence type="ECO:0000256" key="15">
    <source>
        <dbReference type="ARBA" id="ARBA00024180"/>
    </source>
</evidence>
<accession>A0A0P1KX76</accession>
<keyword evidence="13 16" id="KW-0472">Membrane</keyword>
<sequence>MKFASDLEKKTFEKLIEQLPNLIEKKCQGYDEMYGYKLLPGEHYDEDIAHALVYKYCKAYKFQYDEAVSNLCSTLNWRREFDPLSAAFSERHDETLNNVGLLTRYEDEQPNRKVVTWNLYGELSKQKQVFADVNKFLRYRVGLMERSIGLLDFKDETNDYVAQVHDYDGVSMWRMDPDIKKCTKQVIAVFQKHYPEMLSAKFFINVPSLLTWVYDVVKRFVNEETKRKFVVLNDGTKLGQYLPAAPSKLYGGKSKQTLLEQNVLEVKPTPYALYLFEQKVGADVE</sequence>